<evidence type="ECO:0000313" key="2">
    <source>
        <dbReference type="Proteomes" id="UP000063229"/>
    </source>
</evidence>
<gene>
    <name evidence="1" type="ORF">AWM79_21585</name>
</gene>
<dbReference type="KEGG" id="pagb:AWM79_21585"/>
<dbReference type="Proteomes" id="UP000063229">
    <property type="component" value="Chromosome"/>
</dbReference>
<organism evidence="1 2">
    <name type="scientific">Pseudomonas agarici</name>
    <dbReference type="NCBI Taxonomy" id="46677"/>
    <lineage>
        <taxon>Bacteria</taxon>
        <taxon>Pseudomonadati</taxon>
        <taxon>Pseudomonadota</taxon>
        <taxon>Gammaproteobacteria</taxon>
        <taxon>Pseudomonadales</taxon>
        <taxon>Pseudomonadaceae</taxon>
        <taxon>Pseudomonas</taxon>
    </lineage>
</organism>
<keyword evidence="2" id="KW-1185">Reference proteome</keyword>
<accession>A0A0X1T6P0</accession>
<name>A0A0X1T6P0_PSEAA</name>
<protein>
    <recommendedName>
        <fullName evidence="3">Peptidase M48 domain-containing protein</fullName>
    </recommendedName>
</protein>
<reference evidence="1 2" key="1">
    <citation type="submission" date="2016-01" db="EMBL/GenBank/DDBJ databases">
        <authorList>
            <person name="McClelland M."/>
            <person name="Jain A."/>
            <person name="Saraogi P."/>
            <person name="Mendelson R."/>
            <person name="Westerman R."/>
            <person name="SanMiguel P."/>
            <person name="Csonka L."/>
        </authorList>
    </citation>
    <scope>NUCLEOTIDE SEQUENCE [LARGE SCALE GENOMIC DNA]</scope>
    <source>
        <strain evidence="1 2">NCPPB 2472</strain>
    </source>
</reference>
<dbReference type="EMBL" id="CP014135">
    <property type="protein sequence ID" value="AMB87738.1"/>
    <property type="molecule type" value="Genomic_DNA"/>
</dbReference>
<proteinExistence type="predicted"/>
<evidence type="ECO:0008006" key="3">
    <source>
        <dbReference type="Google" id="ProtNLM"/>
    </source>
</evidence>
<evidence type="ECO:0000313" key="1">
    <source>
        <dbReference type="EMBL" id="AMB87738.1"/>
    </source>
</evidence>
<sequence length="182" mass="20100">MCRGAVRGTYCCHRGRRALCKEPRDVNLLSSDILLKSQTLHVPLMYLSLLDSAETSAVIGHELAHRVQRRPTSKSKSVIDLLDMTAAEKKLINWADSRGSSTSRSAKKPFKGKIKLVRVEGQLHFEVPITAQVQNYKVLGQAGRQVAHVLAYETRAALNQPARLLPKVRAAGSTVHGQVGRR</sequence>
<dbReference type="AlphaFoldDB" id="A0A0X1T6P0"/>